<keyword evidence="2 5" id="KW-0547">Nucleotide-binding</keyword>
<evidence type="ECO:0000256" key="6">
    <source>
        <dbReference type="SAM" id="MobiDB-lite"/>
    </source>
</evidence>
<keyword evidence="4 5" id="KW-0067">ATP-binding</keyword>
<dbReference type="SMART" id="SM00220">
    <property type="entry name" value="S_TKc"/>
    <property type="match status" value="1"/>
</dbReference>
<dbReference type="AlphaFoldDB" id="A0A6P6VYS7"/>
<dbReference type="InterPro" id="IPR014729">
    <property type="entry name" value="Rossmann-like_a/b/a_fold"/>
</dbReference>
<evidence type="ECO:0000256" key="3">
    <source>
        <dbReference type="ARBA" id="ARBA00022777"/>
    </source>
</evidence>
<dbReference type="PANTHER" id="PTHR47987:SF5">
    <property type="entry name" value="PROTEIN KINASE DOMAIN-CONTAINING PROTEIN"/>
    <property type="match status" value="1"/>
</dbReference>
<dbReference type="CDD" id="cd14066">
    <property type="entry name" value="STKc_IRAK"/>
    <property type="match status" value="1"/>
</dbReference>
<dbReference type="Pfam" id="PF00069">
    <property type="entry name" value="Pkinase"/>
    <property type="match status" value="1"/>
</dbReference>
<dbReference type="PROSITE" id="PS00108">
    <property type="entry name" value="PROTEIN_KINASE_ST"/>
    <property type="match status" value="1"/>
</dbReference>
<evidence type="ECO:0000256" key="1">
    <source>
        <dbReference type="ARBA" id="ARBA00022679"/>
    </source>
</evidence>
<dbReference type="SUPFAM" id="SSF52402">
    <property type="entry name" value="Adenine nucleotide alpha hydrolases-like"/>
    <property type="match status" value="1"/>
</dbReference>
<evidence type="ECO:0000256" key="2">
    <source>
        <dbReference type="ARBA" id="ARBA00022741"/>
    </source>
</evidence>
<dbReference type="SUPFAM" id="SSF56112">
    <property type="entry name" value="Protein kinase-like (PK-like)"/>
    <property type="match status" value="1"/>
</dbReference>
<dbReference type="Gene3D" id="1.10.510.10">
    <property type="entry name" value="Transferase(Phosphotransferase) domain 1"/>
    <property type="match status" value="1"/>
</dbReference>
<dbReference type="GO" id="GO:0005524">
    <property type="term" value="F:ATP binding"/>
    <property type="evidence" value="ECO:0007669"/>
    <property type="project" value="UniProtKB-UniRule"/>
</dbReference>
<evidence type="ECO:0000259" key="7">
    <source>
        <dbReference type="PROSITE" id="PS50011"/>
    </source>
</evidence>
<protein>
    <submittedName>
        <fullName evidence="9">Protein kinase STUNTED isoform X1</fullName>
    </submittedName>
</protein>
<dbReference type="InterPro" id="IPR000719">
    <property type="entry name" value="Prot_kinase_dom"/>
</dbReference>
<sequence>MKVMGNCSLGNCKCGINYYNDLSGEDGSSEADAGDGGGAVLVVGVKMDTRSKELLTWALVKVAQSGDRVIALHVIDPNTEDKATLLSLVKSFDSVLAAYEGFCNLKQVDLKLKVSRGSPIRKVLAREAMSYGAMSLVIGTAETNHPMRSVVSVAKYCAKTVGKDISVMAVYNGKIMFRREATQTHSSGHDLRGSDAMGSRQKRRKTSLSCPPSLVSSTFSCEDSSSPLSSSSALEVDNPMALVPVQTQKVPEPKAGWALLRKAFLHNPKSSALSSVKKSSVMQWILKLPSLQSFAVICPDHEHNVSEKDKLLCSDLDEDKGTTVPFGAHNWLSEHFPASALEIIPKELEGLSEKYSSKCRLFSYQELLSVTSNFSPDNMIGKGGSSRVYRGVLPDGKELAVKILKPSADVLKQFVSEIEIITSLNHPNIISLFGFCFEDNNLLLVYDLLSRGSLEDNLHGTQKKSNTFGWEERCKVALGVAEALEHLHNRTAVPIIHRDVKSSNILLSEDFEPKLSDFGLAMSSSSSSYQINSNDVAGTFGYLAPEYFMHGKVVDKIDVYAYGVVLLELLSGRKPIDNGHPKGPESLVTWAKQILKGGKVADLLDPSLVNAYDDERIEKMVLAASLCIRRGPQFRPNISIVAKLLQGDQETTRWARQQVKGMDEVDVEGQQSSTNIQSFINLALLNLEDHSVSSSSTEQTISVEDYLRGRWSRTSSFDQTLV</sequence>
<feature type="domain" description="Protein kinase" evidence="7">
    <location>
        <begin position="374"/>
        <end position="652"/>
    </location>
</feature>
<organism evidence="8 9">
    <name type="scientific">Coffea arabica</name>
    <name type="common">Arabian coffee</name>
    <dbReference type="NCBI Taxonomy" id="13443"/>
    <lineage>
        <taxon>Eukaryota</taxon>
        <taxon>Viridiplantae</taxon>
        <taxon>Streptophyta</taxon>
        <taxon>Embryophyta</taxon>
        <taxon>Tracheophyta</taxon>
        <taxon>Spermatophyta</taxon>
        <taxon>Magnoliopsida</taxon>
        <taxon>eudicotyledons</taxon>
        <taxon>Gunneridae</taxon>
        <taxon>Pentapetalae</taxon>
        <taxon>asterids</taxon>
        <taxon>lamiids</taxon>
        <taxon>Gentianales</taxon>
        <taxon>Rubiaceae</taxon>
        <taxon>Ixoroideae</taxon>
        <taxon>Gardenieae complex</taxon>
        <taxon>Bertiereae - Coffeeae clade</taxon>
        <taxon>Coffeeae</taxon>
        <taxon>Coffea</taxon>
    </lineage>
</organism>
<reference evidence="8" key="1">
    <citation type="journal article" date="2025" name="Foods">
        <title>Unveiling the Microbial Signatures of Arabica Coffee Cherries: Insights into Ripeness Specific Diversity, Functional Traits, and Implications for Quality and Safety.</title>
        <authorList>
            <consortium name="RefSeq"/>
            <person name="Tenea G.N."/>
            <person name="Cifuentes V."/>
            <person name="Reyes P."/>
            <person name="Cevallos-Vallejos M."/>
        </authorList>
    </citation>
    <scope>NUCLEOTIDE SEQUENCE [LARGE SCALE GENOMIC DNA]</scope>
</reference>
<name>A0A6P6VYS7_COFAR</name>
<evidence type="ECO:0000256" key="5">
    <source>
        <dbReference type="PROSITE-ProRule" id="PRU10141"/>
    </source>
</evidence>
<feature type="region of interest" description="Disordered" evidence="6">
    <location>
        <begin position="182"/>
        <end position="210"/>
    </location>
</feature>
<dbReference type="GO" id="GO:0004672">
    <property type="term" value="F:protein kinase activity"/>
    <property type="evidence" value="ECO:0007669"/>
    <property type="project" value="InterPro"/>
</dbReference>
<dbReference type="OrthoDB" id="654677at2759"/>
<keyword evidence="3 9" id="KW-0418">Kinase</keyword>
<dbReference type="Gene3D" id="3.40.50.620">
    <property type="entry name" value="HUPs"/>
    <property type="match status" value="1"/>
</dbReference>
<feature type="binding site" evidence="5">
    <location>
        <position position="402"/>
    </location>
    <ligand>
        <name>ATP</name>
        <dbReference type="ChEBI" id="CHEBI:30616"/>
    </ligand>
</feature>
<keyword evidence="1" id="KW-0808">Transferase</keyword>
<dbReference type="PROSITE" id="PS50011">
    <property type="entry name" value="PROTEIN_KINASE_DOM"/>
    <property type="match status" value="1"/>
</dbReference>
<dbReference type="Gene3D" id="3.30.200.20">
    <property type="entry name" value="Phosphorylase Kinase, domain 1"/>
    <property type="match status" value="1"/>
</dbReference>
<dbReference type="CDD" id="cd00293">
    <property type="entry name" value="USP-like"/>
    <property type="match status" value="1"/>
</dbReference>
<evidence type="ECO:0000313" key="9">
    <source>
        <dbReference type="RefSeq" id="XP_027107072.2"/>
    </source>
</evidence>
<accession>A0A6P6VYS7</accession>
<reference evidence="9" key="2">
    <citation type="submission" date="2025-08" db="UniProtKB">
        <authorList>
            <consortium name="RefSeq"/>
        </authorList>
    </citation>
    <scope>IDENTIFICATION</scope>
    <source>
        <tissue evidence="9">Leaves</tissue>
    </source>
</reference>
<dbReference type="InterPro" id="IPR011009">
    <property type="entry name" value="Kinase-like_dom_sf"/>
</dbReference>
<gene>
    <name evidence="9" type="primary">LOC113727236</name>
</gene>
<dbReference type="InterPro" id="IPR006016">
    <property type="entry name" value="UspA"/>
</dbReference>
<dbReference type="PROSITE" id="PS00107">
    <property type="entry name" value="PROTEIN_KINASE_ATP"/>
    <property type="match status" value="1"/>
</dbReference>
<proteinExistence type="predicted"/>
<dbReference type="InterPro" id="IPR017441">
    <property type="entry name" value="Protein_kinase_ATP_BS"/>
</dbReference>
<dbReference type="Pfam" id="PF00582">
    <property type="entry name" value="Usp"/>
    <property type="match status" value="1"/>
</dbReference>
<dbReference type="InterPro" id="IPR008271">
    <property type="entry name" value="Ser/Thr_kinase_AS"/>
</dbReference>
<keyword evidence="8" id="KW-1185">Reference proteome</keyword>
<evidence type="ECO:0000313" key="8">
    <source>
        <dbReference type="Proteomes" id="UP001652660"/>
    </source>
</evidence>
<dbReference type="Proteomes" id="UP001652660">
    <property type="component" value="Chromosome 2e"/>
</dbReference>
<dbReference type="InterPro" id="IPR046958">
    <property type="entry name" value="RBK1/2/STUNTED"/>
</dbReference>
<dbReference type="PANTHER" id="PTHR47987">
    <property type="entry name" value="OS08G0249100 PROTEIN"/>
    <property type="match status" value="1"/>
</dbReference>
<feature type="compositionally biased region" description="Basic and acidic residues" evidence="6">
    <location>
        <begin position="182"/>
        <end position="193"/>
    </location>
</feature>
<dbReference type="GeneID" id="113727236"/>
<dbReference type="RefSeq" id="XP_027107072.2">
    <property type="nucleotide sequence ID" value="XM_027251271.2"/>
</dbReference>
<evidence type="ECO:0000256" key="4">
    <source>
        <dbReference type="ARBA" id="ARBA00022840"/>
    </source>
</evidence>